<evidence type="ECO:0000313" key="12">
    <source>
        <dbReference type="EMBL" id="SDN56822.1"/>
    </source>
</evidence>
<keyword evidence="13" id="KW-1185">Reference proteome</keyword>
<dbReference type="PANTHER" id="PTHR43884:SF40">
    <property type="entry name" value="ACYL-COA DEHYDROGENASE"/>
    <property type="match status" value="1"/>
</dbReference>
<dbReference type="Gene3D" id="1.10.540.10">
    <property type="entry name" value="Acyl-CoA dehydrogenase/oxidase, N-terminal domain"/>
    <property type="match status" value="1"/>
</dbReference>
<dbReference type="InterPro" id="IPR037069">
    <property type="entry name" value="AcylCoA_DH/ox_N_sf"/>
</dbReference>
<feature type="domain" description="Acyl-CoA dehydrogenase/oxidase N-terminal" evidence="11">
    <location>
        <begin position="6"/>
        <end position="117"/>
    </location>
</feature>
<evidence type="ECO:0000256" key="8">
    <source>
        <dbReference type="RuleBase" id="RU362125"/>
    </source>
</evidence>
<keyword evidence="7 8" id="KW-0560">Oxidoreductase</keyword>
<dbReference type="FunFam" id="2.40.110.10:FF:000001">
    <property type="entry name" value="Acyl-CoA dehydrogenase, mitochondrial"/>
    <property type="match status" value="1"/>
</dbReference>
<comment type="similarity">
    <text evidence="3 8">Belongs to the acyl-CoA dehydrogenase family.</text>
</comment>
<accession>A0A1H0CG40</accession>
<dbReference type="STRING" id="416873.SAMN04487951_10645"/>
<dbReference type="Gene3D" id="1.20.140.10">
    <property type="entry name" value="Butyryl-CoA Dehydrogenase, subunit A, domain 3"/>
    <property type="match status" value="1"/>
</dbReference>
<dbReference type="Pfam" id="PF02770">
    <property type="entry name" value="Acyl-CoA_dh_M"/>
    <property type="match status" value="1"/>
</dbReference>
<proteinExistence type="inferred from homology"/>
<comment type="cofactor">
    <cofactor evidence="1 8">
        <name>FAD</name>
        <dbReference type="ChEBI" id="CHEBI:57692"/>
    </cofactor>
</comment>
<evidence type="ECO:0000256" key="6">
    <source>
        <dbReference type="ARBA" id="ARBA00022827"/>
    </source>
</evidence>
<gene>
    <name evidence="12" type="ORF">SAMN04487951_10645</name>
</gene>
<keyword evidence="4" id="KW-0101">Branched-chain amino acid catabolism</keyword>
<dbReference type="RefSeq" id="WP_089704902.1">
    <property type="nucleotide sequence ID" value="NZ_FNII01000006.1"/>
</dbReference>
<evidence type="ECO:0000256" key="7">
    <source>
        <dbReference type="ARBA" id="ARBA00023002"/>
    </source>
</evidence>
<dbReference type="AlphaFoldDB" id="A0A1H0CG40"/>
<evidence type="ECO:0000313" key="13">
    <source>
        <dbReference type="Proteomes" id="UP000199677"/>
    </source>
</evidence>
<sequence length="383" mass="41956">MIRDQETMQILLDSIRSFVNEELIPREEEVAESDDIPEDIVTQMRDMGLFGLTIPEEFGGLGVTMEEEVNIAFELGRTSPAFRSYIGTNNGIGSIGILVDGTDEQKTNYLPRLASGDILSSFCLTEPDSGSDAASLRTTAVKDGNDYLINGTKRYITNAPHAGIFTVMARTNVEIKGAKGISAFIVEANTPGITIGKRDKKMGQKGAHTADVIFDNVRVPANALIGEQEGVGFKTAMKVLDKGRLHIAAIAVGAAERILDDSLRFAMERKQFGTPIAEFQLIQGMLADSKAEIYAARCMVLDAARKRDDGQNVSTEASCAKMFATEMCSRVADRGVQIHGGAGYISEYAVERFYRDVRLFRLYEGTTQIQQVIISRNMIRNAQ</sequence>
<dbReference type="PROSITE" id="PS00073">
    <property type="entry name" value="ACYL_COA_DH_2"/>
    <property type="match status" value="1"/>
</dbReference>
<dbReference type="Gene3D" id="2.40.110.10">
    <property type="entry name" value="Butyryl-CoA Dehydrogenase, subunit A, domain 2"/>
    <property type="match status" value="1"/>
</dbReference>
<keyword evidence="5 8" id="KW-0285">Flavoprotein</keyword>
<evidence type="ECO:0000256" key="1">
    <source>
        <dbReference type="ARBA" id="ARBA00001974"/>
    </source>
</evidence>
<keyword evidence="6 8" id="KW-0274">FAD</keyword>
<dbReference type="Pfam" id="PF00441">
    <property type="entry name" value="Acyl-CoA_dh_1"/>
    <property type="match status" value="1"/>
</dbReference>
<dbReference type="SUPFAM" id="SSF47203">
    <property type="entry name" value="Acyl-CoA dehydrogenase C-terminal domain-like"/>
    <property type="match status" value="1"/>
</dbReference>
<evidence type="ECO:0000256" key="2">
    <source>
        <dbReference type="ARBA" id="ARBA00005109"/>
    </source>
</evidence>
<organism evidence="12 13">
    <name type="scientific">Vreelandella arcis</name>
    <dbReference type="NCBI Taxonomy" id="416873"/>
    <lineage>
        <taxon>Bacteria</taxon>
        <taxon>Pseudomonadati</taxon>
        <taxon>Pseudomonadota</taxon>
        <taxon>Gammaproteobacteria</taxon>
        <taxon>Oceanospirillales</taxon>
        <taxon>Halomonadaceae</taxon>
        <taxon>Vreelandella</taxon>
    </lineage>
</organism>
<feature type="domain" description="Acyl-CoA dehydrogenase/oxidase C-terminal" evidence="9">
    <location>
        <begin position="231"/>
        <end position="378"/>
    </location>
</feature>
<dbReference type="PROSITE" id="PS00072">
    <property type="entry name" value="ACYL_COA_DH_1"/>
    <property type="match status" value="1"/>
</dbReference>
<dbReference type="InterPro" id="IPR036250">
    <property type="entry name" value="AcylCo_DH-like_C"/>
</dbReference>
<dbReference type="InterPro" id="IPR046373">
    <property type="entry name" value="Acyl-CoA_Oxase/DH_mid-dom_sf"/>
</dbReference>
<dbReference type="SUPFAM" id="SSF56645">
    <property type="entry name" value="Acyl-CoA dehydrogenase NM domain-like"/>
    <property type="match status" value="1"/>
</dbReference>
<dbReference type="GO" id="GO:0050660">
    <property type="term" value="F:flavin adenine dinucleotide binding"/>
    <property type="evidence" value="ECO:0007669"/>
    <property type="project" value="InterPro"/>
</dbReference>
<comment type="pathway">
    <text evidence="2">Amino-acid degradation; L-valine degradation.</text>
</comment>
<dbReference type="Pfam" id="PF02771">
    <property type="entry name" value="Acyl-CoA_dh_N"/>
    <property type="match status" value="1"/>
</dbReference>
<dbReference type="PIRSF" id="PIRSF016578">
    <property type="entry name" value="HsaA"/>
    <property type="match status" value="1"/>
</dbReference>
<dbReference type="GO" id="GO:0009083">
    <property type="term" value="P:branched-chain amino acid catabolic process"/>
    <property type="evidence" value="ECO:0007669"/>
    <property type="project" value="UniProtKB-KW"/>
</dbReference>
<dbReference type="GO" id="GO:0003995">
    <property type="term" value="F:acyl-CoA dehydrogenase activity"/>
    <property type="evidence" value="ECO:0007669"/>
    <property type="project" value="InterPro"/>
</dbReference>
<dbReference type="InterPro" id="IPR009075">
    <property type="entry name" value="AcylCo_DH/oxidase_C"/>
</dbReference>
<name>A0A1H0CG40_9GAMM</name>
<protein>
    <submittedName>
        <fullName evidence="12">Acyl-CoA dehydrogenase</fullName>
    </submittedName>
</protein>
<dbReference type="InterPro" id="IPR013786">
    <property type="entry name" value="AcylCoA_DH/ox_N"/>
</dbReference>
<evidence type="ECO:0000259" key="10">
    <source>
        <dbReference type="Pfam" id="PF02770"/>
    </source>
</evidence>
<evidence type="ECO:0000256" key="5">
    <source>
        <dbReference type="ARBA" id="ARBA00022630"/>
    </source>
</evidence>
<dbReference type="FunFam" id="1.20.140.10:FF:000001">
    <property type="entry name" value="Acyl-CoA dehydrogenase"/>
    <property type="match status" value="1"/>
</dbReference>
<evidence type="ECO:0000256" key="3">
    <source>
        <dbReference type="ARBA" id="ARBA00009347"/>
    </source>
</evidence>
<feature type="domain" description="Acyl-CoA oxidase/dehydrogenase middle" evidence="10">
    <location>
        <begin position="121"/>
        <end position="217"/>
    </location>
</feature>
<dbReference type="InterPro" id="IPR006091">
    <property type="entry name" value="Acyl-CoA_Oxase/DH_mid-dom"/>
</dbReference>
<dbReference type="PANTHER" id="PTHR43884">
    <property type="entry name" value="ACYL-COA DEHYDROGENASE"/>
    <property type="match status" value="1"/>
</dbReference>
<evidence type="ECO:0000256" key="4">
    <source>
        <dbReference type="ARBA" id="ARBA00022456"/>
    </source>
</evidence>
<reference evidence="13" key="1">
    <citation type="submission" date="2016-10" db="EMBL/GenBank/DDBJ databases">
        <authorList>
            <person name="Varghese N."/>
            <person name="Submissions S."/>
        </authorList>
    </citation>
    <scope>NUCLEOTIDE SEQUENCE [LARGE SCALE GENOMIC DNA]</scope>
    <source>
        <strain evidence="13">CGMCC 1.6494</strain>
    </source>
</reference>
<dbReference type="InterPro" id="IPR006089">
    <property type="entry name" value="Acyl-CoA_DH_CS"/>
</dbReference>
<dbReference type="Proteomes" id="UP000199677">
    <property type="component" value="Unassembled WGS sequence"/>
</dbReference>
<evidence type="ECO:0000259" key="9">
    <source>
        <dbReference type="Pfam" id="PF00441"/>
    </source>
</evidence>
<dbReference type="InterPro" id="IPR009100">
    <property type="entry name" value="AcylCoA_DH/oxidase_NM_dom_sf"/>
</dbReference>
<dbReference type="EMBL" id="FNII01000006">
    <property type="protein sequence ID" value="SDN56822.1"/>
    <property type="molecule type" value="Genomic_DNA"/>
</dbReference>
<dbReference type="OrthoDB" id="9769473at2"/>
<evidence type="ECO:0000259" key="11">
    <source>
        <dbReference type="Pfam" id="PF02771"/>
    </source>
</evidence>